<accession>A0AAD7BXX4</accession>
<keyword evidence="3" id="KW-1185">Reference proteome</keyword>
<organism evidence="2 3">
    <name type="scientific">Mycena rosella</name>
    <name type="common">Pink bonnet</name>
    <name type="synonym">Agaricus rosellus</name>
    <dbReference type="NCBI Taxonomy" id="1033263"/>
    <lineage>
        <taxon>Eukaryota</taxon>
        <taxon>Fungi</taxon>
        <taxon>Dikarya</taxon>
        <taxon>Basidiomycota</taxon>
        <taxon>Agaricomycotina</taxon>
        <taxon>Agaricomycetes</taxon>
        <taxon>Agaricomycetidae</taxon>
        <taxon>Agaricales</taxon>
        <taxon>Marasmiineae</taxon>
        <taxon>Mycenaceae</taxon>
        <taxon>Mycena</taxon>
    </lineage>
</organism>
<name>A0AAD7BXX4_MYCRO</name>
<protein>
    <submittedName>
        <fullName evidence="2">Uncharacterized protein</fullName>
    </submittedName>
</protein>
<dbReference type="EMBL" id="JARKIE010000486">
    <property type="protein sequence ID" value="KAJ7633735.1"/>
    <property type="molecule type" value="Genomic_DNA"/>
</dbReference>
<reference evidence="2" key="1">
    <citation type="submission" date="2023-03" db="EMBL/GenBank/DDBJ databases">
        <title>Massive genome expansion in bonnet fungi (Mycena s.s.) driven by repeated elements and novel gene families across ecological guilds.</title>
        <authorList>
            <consortium name="Lawrence Berkeley National Laboratory"/>
            <person name="Harder C.B."/>
            <person name="Miyauchi S."/>
            <person name="Viragh M."/>
            <person name="Kuo A."/>
            <person name="Thoen E."/>
            <person name="Andreopoulos B."/>
            <person name="Lu D."/>
            <person name="Skrede I."/>
            <person name="Drula E."/>
            <person name="Henrissat B."/>
            <person name="Morin E."/>
            <person name="Kohler A."/>
            <person name="Barry K."/>
            <person name="LaButti K."/>
            <person name="Morin E."/>
            <person name="Salamov A."/>
            <person name="Lipzen A."/>
            <person name="Mereny Z."/>
            <person name="Hegedus B."/>
            <person name="Baldrian P."/>
            <person name="Stursova M."/>
            <person name="Weitz H."/>
            <person name="Taylor A."/>
            <person name="Grigoriev I.V."/>
            <person name="Nagy L.G."/>
            <person name="Martin F."/>
            <person name="Kauserud H."/>
        </authorList>
    </citation>
    <scope>NUCLEOTIDE SEQUENCE</scope>
    <source>
        <strain evidence="2">CBHHK067</strain>
    </source>
</reference>
<evidence type="ECO:0000256" key="1">
    <source>
        <dbReference type="SAM" id="MobiDB-lite"/>
    </source>
</evidence>
<feature type="compositionally biased region" description="Polar residues" evidence="1">
    <location>
        <begin position="166"/>
        <end position="181"/>
    </location>
</feature>
<feature type="region of interest" description="Disordered" evidence="1">
    <location>
        <begin position="132"/>
        <end position="181"/>
    </location>
</feature>
<gene>
    <name evidence="2" type="ORF">B0H17DRAFT_1149899</name>
</gene>
<sequence length="526" mass="57683">MVVLGISWQWECTGVLTWRLAEYFPSLETGWHRSGVQIVLRRRQHHGSCNPQYQYLGRIRSLHERGFFDFIVKVLKVLKKLYPPAILTDQIKFNGHVPGKYVSFNTRQTKAFDGDFRSKGDSHLLYSKKFGDAAKKPTGSKPQSKQAPKPDKKKPARMGASGMNGPATSMNSTAVNNGTMNSTSTTEGSIEFLCVVCGVNVNLYLVANLVGTFGSGFSEASLKVDANVTATLVLGIKGNYVYKDSKNLTAIEGPIQYASLNIEKILEIGAFIILDLGVDYELNLNGAFAAGFVCTWTNVGASLDLIDTDKSGILGNWELVRNCKRVLEANVEVKAVIDPFVALAIRIKIELLSAFTDKLTGQVSLVERVSLRLTGSVKSEPNGQCPSLNPRLQGNLTSLLYVSATGLGKKDLHSPFILPLFDICVPIPKKFKGSDHSFVPPTEDSRPKGSTPLETEIYWQDAGQIVVWEDGNVFIKDMGTDNSSTSPWISQSGLTYSTSSGDTLCTLSDLIINYQSRVLMKVSMQR</sequence>
<proteinExistence type="predicted"/>
<comment type="caution">
    <text evidence="2">The sequence shown here is derived from an EMBL/GenBank/DDBJ whole genome shotgun (WGS) entry which is preliminary data.</text>
</comment>
<dbReference type="AlphaFoldDB" id="A0AAD7BXX4"/>
<evidence type="ECO:0000313" key="2">
    <source>
        <dbReference type="EMBL" id="KAJ7633735.1"/>
    </source>
</evidence>
<dbReference type="Proteomes" id="UP001221757">
    <property type="component" value="Unassembled WGS sequence"/>
</dbReference>
<evidence type="ECO:0000313" key="3">
    <source>
        <dbReference type="Proteomes" id="UP001221757"/>
    </source>
</evidence>